<dbReference type="Proteomes" id="UP000447833">
    <property type="component" value="Unassembled WGS sequence"/>
</dbReference>
<dbReference type="InterPro" id="IPR029063">
    <property type="entry name" value="SAM-dependent_MTases_sf"/>
</dbReference>
<dbReference type="Pfam" id="PF08241">
    <property type="entry name" value="Methyltransf_11"/>
    <property type="match status" value="1"/>
</dbReference>
<accession>A0A845F2Q4</accession>
<dbReference type="SUPFAM" id="SSF53335">
    <property type="entry name" value="S-adenosyl-L-methionine-dependent methyltransferases"/>
    <property type="match status" value="1"/>
</dbReference>
<sequence>MTVEAHLNNVQESVTEQNKKSWNQQTYEALLNRFGTPEEAAIKLKENPTSRMKSLLPYLPALQGKKVANLMGSHGMKATAMSLMGADATVIDFSYENERYAKEVATKCGIDLNYIVADILKMDHHQDGEFDVIVMELGILHYFLDLHPLFKVVSRLLKSGGTFVLQDFHPISTKLITSKGKKHKVDGNYFDPTIHKTVVAYEKHLTNEKEDSVVLQRKWTLGEILTSMADKDLIIKQVSEEPNIKLHDRGIPKIFTVKATKQPY</sequence>
<dbReference type="Gene3D" id="3.40.50.150">
    <property type="entry name" value="Vaccinia Virus protein VP39"/>
    <property type="match status" value="1"/>
</dbReference>
<name>A0A845F2Q4_9BACL</name>
<dbReference type="CDD" id="cd02440">
    <property type="entry name" value="AdoMet_MTases"/>
    <property type="match status" value="1"/>
</dbReference>
<keyword evidence="3" id="KW-0489">Methyltransferase</keyword>
<organism evidence="3 4">
    <name type="scientific">Guptibacillus hwajinpoensis</name>
    <dbReference type="NCBI Taxonomy" id="208199"/>
    <lineage>
        <taxon>Bacteria</taxon>
        <taxon>Bacillati</taxon>
        <taxon>Bacillota</taxon>
        <taxon>Bacilli</taxon>
        <taxon>Bacillales</taxon>
        <taxon>Guptibacillaceae</taxon>
        <taxon>Guptibacillus</taxon>
    </lineage>
</organism>
<dbReference type="EMBL" id="WMEY01000006">
    <property type="protein sequence ID" value="MYL65322.1"/>
    <property type="molecule type" value="Genomic_DNA"/>
</dbReference>
<dbReference type="GO" id="GO:0008757">
    <property type="term" value="F:S-adenosylmethionine-dependent methyltransferase activity"/>
    <property type="evidence" value="ECO:0007669"/>
    <property type="project" value="InterPro"/>
</dbReference>
<evidence type="ECO:0000259" key="2">
    <source>
        <dbReference type="Pfam" id="PF08241"/>
    </source>
</evidence>
<reference evidence="3 4" key="1">
    <citation type="submission" date="2019-11" db="EMBL/GenBank/DDBJ databases">
        <title>Genome sequences of 17 halophilic strains isolated from different environments.</title>
        <authorList>
            <person name="Furrow R.E."/>
        </authorList>
    </citation>
    <scope>NUCLEOTIDE SEQUENCE [LARGE SCALE GENOMIC DNA]</scope>
    <source>
        <strain evidence="3 4">22506_14_FS</strain>
    </source>
</reference>
<keyword evidence="3" id="KW-0808">Transferase</keyword>
<gene>
    <name evidence="3" type="ORF">GLW07_18345</name>
</gene>
<dbReference type="AlphaFoldDB" id="A0A845F2Q4"/>
<comment type="caution">
    <text evidence="3">The sequence shown here is derived from an EMBL/GenBank/DDBJ whole genome shotgun (WGS) entry which is preliminary data.</text>
</comment>
<evidence type="ECO:0000256" key="1">
    <source>
        <dbReference type="SAM" id="MobiDB-lite"/>
    </source>
</evidence>
<dbReference type="InterPro" id="IPR013216">
    <property type="entry name" value="Methyltransf_11"/>
</dbReference>
<dbReference type="GO" id="GO:0032259">
    <property type="term" value="P:methylation"/>
    <property type="evidence" value="ECO:0007669"/>
    <property type="project" value="UniProtKB-KW"/>
</dbReference>
<feature type="region of interest" description="Disordered" evidence="1">
    <location>
        <begin position="1"/>
        <end position="21"/>
    </location>
</feature>
<evidence type="ECO:0000313" key="4">
    <source>
        <dbReference type="Proteomes" id="UP000447833"/>
    </source>
</evidence>
<proteinExistence type="predicted"/>
<evidence type="ECO:0000313" key="3">
    <source>
        <dbReference type="EMBL" id="MYL65322.1"/>
    </source>
</evidence>
<feature type="compositionally biased region" description="Polar residues" evidence="1">
    <location>
        <begin position="8"/>
        <end position="21"/>
    </location>
</feature>
<protein>
    <submittedName>
        <fullName evidence="3">Methyltransferase domain-containing protein</fullName>
    </submittedName>
</protein>
<feature type="domain" description="Methyltransferase type 11" evidence="2">
    <location>
        <begin position="75"/>
        <end position="165"/>
    </location>
</feature>